<feature type="compositionally biased region" description="Basic and acidic residues" evidence="1">
    <location>
        <begin position="278"/>
        <end position="291"/>
    </location>
</feature>
<feature type="region of interest" description="Disordered" evidence="1">
    <location>
        <begin position="261"/>
        <end position="351"/>
    </location>
</feature>
<feature type="compositionally biased region" description="Polar residues" evidence="1">
    <location>
        <begin position="87"/>
        <end position="104"/>
    </location>
</feature>
<protein>
    <submittedName>
        <fullName evidence="2">Uncharacterized protein</fullName>
    </submittedName>
</protein>
<evidence type="ECO:0000256" key="1">
    <source>
        <dbReference type="SAM" id="MobiDB-lite"/>
    </source>
</evidence>
<dbReference type="KEGG" id="kng:KNAG_0D01590"/>
<evidence type="ECO:0000313" key="2">
    <source>
        <dbReference type="EMBL" id="CCK69911.1"/>
    </source>
</evidence>
<name>J7S6R2_HUIN7</name>
<dbReference type="AlphaFoldDB" id="J7S6R2"/>
<dbReference type="RefSeq" id="XP_022464157.1">
    <property type="nucleotide sequence ID" value="XM_022607576.1"/>
</dbReference>
<feature type="compositionally biased region" description="Low complexity" evidence="1">
    <location>
        <begin position="1"/>
        <end position="11"/>
    </location>
</feature>
<dbReference type="EMBL" id="HE978317">
    <property type="protein sequence ID" value="CCK69911.1"/>
    <property type="molecule type" value="Genomic_DNA"/>
</dbReference>
<feature type="compositionally biased region" description="Low complexity" evidence="1">
    <location>
        <begin position="61"/>
        <end position="84"/>
    </location>
</feature>
<feature type="compositionally biased region" description="Polar residues" evidence="1">
    <location>
        <begin position="49"/>
        <end position="60"/>
    </location>
</feature>
<evidence type="ECO:0000313" key="3">
    <source>
        <dbReference type="Proteomes" id="UP000006310"/>
    </source>
</evidence>
<dbReference type="GeneID" id="34525600"/>
<accession>J7S6R2</accession>
<sequence length="640" mass="71338">MPGTATTTMTTKVNGTARKGDIEVCSPRSEKPRAVPNPSDKMTKKDSKLNNQSPRRPSSFSSLNNSVYTTNVSSSSSSFRSNDYYSHDSSGPRANQRMSSGSANSNHDVVLIKVDNLPPRKNWKQVKYLIGGIIHHSNILKVKMLPPMAYAAPPFMTVQSCVVSLKGHMNSEMVNDLLGTLNTYQWDYYDLYAYMLPPWNTMLKRGSFSTPSNDNMANVSEGDLMPGANIPYNMSPMPPPPSGLGAYPMIPPFMPPNFPVGMDPNGVNQQPEPMSNGVRHEPMPVFDNEHLKPRRGSKPSALEEDGGRTESQGTNSPITPTLMSDVSQSPAGESPFSLMPMPDLGSQTGVPPPNFPMGMMGGPLPPPPSMLLPPQGMNGLQMNNMSPGFRRRYSYHQTGIPDYTRPVSSTTMPPYAMDQSMLPPGMESELFKRNTNPFKQPKKLKNIFNERNFRKQMTDRGMWQLKLTNFPPYLLPETQTLIPGDHTNLEVDITTDNVNKFGKLRWTVLKDFIKLKCPKLLNLQDIGLGNGASHPPHGENTREFYVGVYEEDEQNMVIDLQGREDGMDGVFQMESIIYSAVIGFHNKELSDLCFKILQGQEYSLGYRLEVEELPPYDENNEDGGVLNETLRKLSIDQQHT</sequence>
<feature type="compositionally biased region" description="Polar residues" evidence="1">
    <location>
        <begin position="309"/>
        <end position="331"/>
    </location>
</feature>
<reference evidence="3" key="2">
    <citation type="submission" date="2012-08" db="EMBL/GenBank/DDBJ databases">
        <title>Genome sequence of Kazachstania naganishii.</title>
        <authorList>
            <person name="Gordon J.L."/>
            <person name="Armisen D."/>
            <person name="Proux-Wera E."/>
            <person name="OhEigeartaigh S.S."/>
            <person name="Byrne K.P."/>
            <person name="Wolfe K.H."/>
        </authorList>
    </citation>
    <scope>NUCLEOTIDE SEQUENCE [LARGE SCALE GENOMIC DNA]</scope>
    <source>
        <strain evidence="3">ATCC MYA-139 / BCRC 22969 / CBS 8797 / CCRC 22969 / KCTC 17520 / NBRC 10181 / NCYC 3082</strain>
    </source>
</reference>
<feature type="region of interest" description="Disordered" evidence="1">
    <location>
        <begin position="1"/>
        <end position="104"/>
    </location>
</feature>
<organism evidence="2 3">
    <name type="scientific">Huiozyma naganishii (strain ATCC MYA-139 / BCRC 22969 / CBS 8797 / KCTC 17520 / NBRC 10181 / NCYC 3082 / Yp74L-3)</name>
    <name type="common">Yeast</name>
    <name type="synonym">Kazachstania naganishii</name>
    <dbReference type="NCBI Taxonomy" id="1071383"/>
    <lineage>
        <taxon>Eukaryota</taxon>
        <taxon>Fungi</taxon>
        <taxon>Dikarya</taxon>
        <taxon>Ascomycota</taxon>
        <taxon>Saccharomycotina</taxon>
        <taxon>Saccharomycetes</taxon>
        <taxon>Saccharomycetales</taxon>
        <taxon>Saccharomycetaceae</taxon>
        <taxon>Huiozyma</taxon>
    </lineage>
</organism>
<gene>
    <name evidence="2" type="primary">KNAG0D01590</name>
    <name evidence="2" type="ordered locus">KNAG_0D01590</name>
</gene>
<dbReference type="OrthoDB" id="4068713at2759"/>
<dbReference type="Proteomes" id="UP000006310">
    <property type="component" value="Chromosome 4"/>
</dbReference>
<keyword evidence="3" id="KW-1185">Reference proteome</keyword>
<proteinExistence type="predicted"/>
<dbReference type="OMA" id="NTYQWDY"/>
<dbReference type="HOGENOM" id="CLU_034883_0_0_1"/>
<reference evidence="2 3" key="1">
    <citation type="journal article" date="2011" name="Proc. Natl. Acad. Sci. U.S.A.">
        <title>Evolutionary erosion of yeast sex chromosomes by mating-type switching accidents.</title>
        <authorList>
            <person name="Gordon J.L."/>
            <person name="Armisen D."/>
            <person name="Proux-Wera E."/>
            <person name="Oheigeartaigh S.S."/>
            <person name="Byrne K.P."/>
            <person name="Wolfe K.H."/>
        </authorList>
    </citation>
    <scope>NUCLEOTIDE SEQUENCE [LARGE SCALE GENOMIC DNA]</scope>
    <source>
        <strain evidence="3">ATCC MYA-139 / BCRC 22969 / CBS 8797 / CCRC 22969 / KCTC 17520 / NBRC 10181 / NCYC 3082</strain>
    </source>
</reference>
<dbReference type="eggNOG" id="ENOG502QQKM">
    <property type="taxonomic scope" value="Eukaryota"/>
</dbReference>
<feature type="compositionally biased region" description="Basic and acidic residues" evidence="1">
    <location>
        <begin position="18"/>
        <end position="33"/>
    </location>
</feature>